<feature type="domain" description="NodB homology" evidence="1">
    <location>
        <begin position="21"/>
        <end position="285"/>
    </location>
</feature>
<gene>
    <name evidence="2" type="ORF">ETSY1_05815</name>
</gene>
<accession>W4LVS4</accession>
<proteinExistence type="predicted"/>
<dbReference type="InterPro" id="IPR011330">
    <property type="entry name" value="Glyco_hydro/deAcase_b/a-brl"/>
</dbReference>
<dbReference type="PROSITE" id="PS51677">
    <property type="entry name" value="NODB"/>
    <property type="match status" value="1"/>
</dbReference>
<dbReference type="PANTHER" id="PTHR47561">
    <property type="entry name" value="POLYSACCHARIDE DEACETYLASE FAMILY PROTEIN (AFU_ORTHOLOGUE AFUA_6G05030)"/>
    <property type="match status" value="1"/>
</dbReference>
<comment type="caution">
    <text evidence="2">The sequence shown here is derived from an EMBL/GenBank/DDBJ whole genome shotgun (WGS) entry which is preliminary data.</text>
</comment>
<dbReference type="Proteomes" id="UP000019141">
    <property type="component" value="Unassembled WGS sequence"/>
</dbReference>
<dbReference type="EMBL" id="AZHW01000196">
    <property type="protein sequence ID" value="ETX01846.1"/>
    <property type="molecule type" value="Genomic_DNA"/>
</dbReference>
<dbReference type="InterPro" id="IPR045235">
    <property type="entry name" value="PuuE_HpPgdA-like"/>
</dbReference>
<dbReference type="PATRIC" id="fig|1429438.4.peg.1302"/>
<dbReference type="InterPro" id="IPR002509">
    <property type="entry name" value="NODB_dom"/>
</dbReference>
<dbReference type="Pfam" id="PF01522">
    <property type="entry name" value="Polysacc_deac_1"/>
    <property type="match status" value="1"/>
</dbReference>
<dbReference type="InterPro" id="IPR022560">
    <property type="entry name" value="DUF3473"/>
</dbReference>
<dbReference type="CDD" id="cd10941">
    <property type="entry name" value="CE4_PuuE_HpPgdA_like_2"/>
    <property type="match status" value="1"/>
</dbReference>
<organism evidence="2 3">
    <name type="scientific">Entotheonella factor</name>
    <dbReference type="NCBI Taxonomy" id="1429438"/>
    <lineage>
        <taxon>Bacteria</taxon>
        <taxon>Pseudomonadati</taxon>
        <taxon>Nitrospinota/Tectimicrobiota group</taxon>
        <taxon>Candidatus Tectimicrobiota</taxon>
        <taxon>Candidatus Entotheonellia</taxon>
        <taxon>Candidatus Entotheonellales</taxon>
        <taxon>Candidatus Entotheonellaceae</taxon>
        <taxon>Candidatus Entotheonella</taxon>
    </lineage>
</organism>
<dbReference type="HOGENOM" id="CLU_066872_0_0_7"/>
<reference evidence="2 3" key="1">
    <citation type="journal article" date="2014" name="Nature">
        <title>An environmental bacterial taxon with a large and distinct metabolic repertoire.</title>
        <authorList>
            <person name="Wilson M.C."/>
            <person name="Mori T."/>
            <person name="Ruckert C."/>
            <person name="Uria A.R."/>
            <person name="Helf M.J."/>
            <person name="Takada K."/>
            <person name="Gernert C."/>
            <person name="Steffens U.A."/>
            <person name="Heycke N."/>
            <person name="Schmitt S."/>
            <person name="Rinke C."/>
            <person name="Helfrich E.J."/>
            <person name="Brachmann A.O."/>
            <person name="Gurgui C."/>
            <person name="Wakimoto T."/>
            <person name="Kracht M."/>
            <person name="Crusemann M."/>
            <person name="Hentschel U."/>
            <person name="Abe I."/>
            <person name="Matsunaga S."/>
            <person name="Kalinowski J."/>
            <person name="Takeyama H."/>
            <person name="Piel J."/>
        </authorList>
    </citation>
    <scope>NUCLEOTIDE SEQUENCE [LARGE SCALE GENOMIC DNA]</scope>
    <source>
        <strain evidence="3">TSY1</strain>
    </source>
</reference>
<dbReference type="Gene3D" id="3.20.20.370">
    <property type="entry name" value="Glycoside hydrolase/deacetylase"/>
    <property type="match status" value="1"/>
</dbReference>
<sequence length="285" mass="32744">MVVNALSVDVEEYYHGMEFEAAVPESERHLLPSRVELSVERVLGLLDHAGMQATFFIVGQVAAAHPSMVRRIAEAGHEIACHSDRHNLVSRQSPEVFRADIQRAKACLEDICGEAVLGYRAPNYSIGPQQSWAYDYLLEAGFQYDSSIYPIVHDRYGQPQAPRFPYEIRRDGDRRLIEFPIATRRWLGLNLPIGGGGYFRLLPTALIQRGIRHVNRREQQPVMFYFHPWELDPDQPRPPMPWHHRFRHYVNLEHMPAKLHDLLERTRFAPAKHVLGLVPATTVTS</sequence>
<dbReference type="SUPFAM" id="SSF88713">
    <property type="entry name" value="Glycoside hydrolase/deacetylase"/>
    <property type="match status" value="1"/>
</dbReference>
<evidence type="ECO:0000259" key="1">
    <source>
        <dbReference type="PROSITE" id="PS51677"/>
    </source>
</evidence>
<dbReference type="NCBIfam" id="TIGR03006">
    <property type="entry name" value="pepcterm_polyde"/>
    <property type="match status" value="1"/>
</dbReference>
<dbReference type="InterPro" id="IPR014344">
    <property type="entry name" value="XrtA_polysacc_deacetyl"/>
</dbReference>
<protein>
    <recommendedName>
        <fullName evidence="1">NodB homology domain-containing protein</fullName>
    </recommendedName>
</protein>
<dbReference type="GO" id="GO:0005975">
    <property type="term" value="P:carbohydrate metabolic process"/>
    <property type="evidence" value="ECO:0007669"/>
    <property type="project" value="InterPro"/>
</dbReference>
<evidence type="ECO:0000313" key="3">
    <source>
        <dbReference type="Proteomes" id="UP000019141"/>
    </source>
</evidence>
<name>W4LVS4_ENTF1</name>
<dbReference type="Pfam" id="PF11959">
    <property type="entry name" value="DUF3473"/>
    <property type="match status" value="1"/>
</dbReference>
<dbReference type="AlphaFoldDB" id="W4LVS4"/>
<keyword evidence="3" id="KW-1185">Reference proteome</keyword>
<dbReference type="GO" id="GO:0016810">
    <property type="term" value="F:hydrolase activity, acting on carbon-nitrogen (but not peptide) bonds"/>
    <property type="evidence" value="ECO:0007669"/>
    <property type="project" value="InterPro"/>
</dbReference>
<dbReference type="PANTHER" id="PTHR47561:SF1">
    <property type="entry name" value="POLYSACCHARIDE DEACETYLASE FAMILY PROTEIN (AFU_ORTHOLOGUE AFUA_6G05030)"/>
    <property type="match status" value="1"/>
</dbReference>
<evidence type="ECO:0000313" key="2">
    <source>
        <dbReference type="EMBL" id="ETX01846.1"/>
    </source>
</evidence>